<dbReference type="EMBL" id="ML178819">
    <property type="protein sequence ID" value="TFL03852.1"/>
    <property type="molecule type" value="Genomic_DNA"/>
</dbReference>
<organism evidence="2 3">
    <name type="scientific">Pterulicium gracile</name>
    <dbReference type="NCBI Taxonomy" id="1884261"/>
    <lineage>
        <taxon>Eukaryota</taxon>
        <taxon>Fungi</taxon>
        <taxon>Dikarya</taxon>
        <taxon>Basidiomycota</taxon>
        <taxon>Agaricomycotina</taxon>
        <taxon>Agaricomycetes</taxon>
        <taxon>Agaricomycetidae</taxon>
        <taxon>Agaricales</taxon>
        <taxon>Pleurotineae</taxon>
        <taxon>Pterulaceae</taxon>
        <taxon>Pterulicium</taxon>
    </lineage>
</organism>
<dbReference type="Proteomes" id="UP000305067">
    <property type="component" value="Unassembled WGS sequence"/>
</dbReference>
<name>A0A5C3QPT2_9AGAR</name>
<keyword evidence="1" id="KW-0812">Transmembrane</keyword>
<dbReference type="OrthoDB" id="3051530at2759"/>
<dbReference type="AlphaFoldDB" id="A0A5C3QPT2"/>
<keyword evidence="1" id="KW-0472">Membrane</keyword>
<reference evidence="2 3" key="1">
    <citation type="journal article" date="2019" name="Nat. Ecol. Evol.">
        <title>Megaphylogeny resolves global patterns of mushroom evolution.</title>
        <authorList>
            <person name="Varga T."/>
            <person name="Krizsan K."/>
            <person name="Foldi C."/>
            <person name="Dima B."/>
            <person name="Sanchez-Garcia M."/>
            <person name="Sanchez-Ramirez S."/>
            <person name="Szollosi G.J."/>
            <person name="Szarkandi J.G."/>
            <person name="Papp V."/>
            <person name="Albert L."/>
            <person name="Andreopoulos W."/>
            <person name="Angelini C."/>
            <person name="Antonin V."/>
            <person name="Barry K.W."/>
            <person name="Bougher N.L."/>
            <person name="Buchanan P."/>
            <person name="Buyck B."/>
            <person name="Bense V."/>
            <person name="Catcheside P."/>
            <person name="Chovatia M."/>
            <person name="Cooper J."/>
            <person name="Damon W."/>
            <person name="Desjardin D."/>
            <person name="Finy P."/>
            <person name="Geml J."/>
            <person name="Haridas S."/>
            <person name="Hughes K."/>
            <person name="Justo A."/>
            <person name="Karasinski D."/>
            <person name="Kautmanova I."/>
            <person name="Kiss B."/>
            <person name="Kocsube S."/>
            <person name="Kotiranta H."/>
            <person name="LaButti K.M."/>
            <person name="Lechner B.E."/>
            <person name="Liimatainen K."/>
            <person name="Lipzen A."/>
            <person name="Lukacs Z."/>
            <person name="Mihaltcheva S."/>
            <person name="Morgado L.N."/>
            <person name="Niskanen T."/>
            <person name="Noordeloos M.E."/>
            <person name="Ohm R.A."/>
            <person name="Ortiz-Santana B."/>
            <person name="Ovrebo C."/>
            <person name="Racz N."/>
            <person name="Riley R."/>
            <person name="Savchenko A."/>
            <person name="Shiryaev A."/>
            <person name="Soop K."/>
            <person name="Spirin V."/>
            <person name="Szebenyi C."/>
            <person name="Tomsovsky M."/>
            <person name="Tulloss R.E."/>
            <person name="Uehling J."/>
            <person name="Grigoriev I.V."/>
            <person name="Vagvolgyi C."/>
            <person name="Papp T."/>
            <person name="Martin F.M."/>
            <person name="Miettinen O."/>
            <person name="Hibbett D.S."/>
            <person name="Nagy L.G."/>
        </authorList>
    </citation>
    <scope>NUCLEOTIDE SEQUENCE [LARGE SCALE GENOMIC DNA]</scope>
    <source>
        <strain evidence="2 3">CBS 309.79</strain>
    </source>
</reference>
<accession>A0A5C3QPT2</accession>
<feature type="transmembrane region" description="Helical" evidence="1">
    <location>
        <begin position="38"/>
        <end position="57"/>
    </location>
</feature>
<feature type="transmembrane region" description="Helical" evidence="1">
    <location>
        <begin position="6"/>
        <end position="26"/>
    </location>
</feature>
<evidence type="ECO:0000256" key="1">
    <source>
        <dbReference type="SAM" id="Phobius"/>
    </source>
</evidence>
<keyword evidence="1" id="KW-1133">Transmembrane helix</keyword>
<proteinExistence type="predicted"/>
<keyword evidence="3" id="KW-1185">Reference proteome</keyword>
<feature type="transmembrane region" description="Helical" evidence="1">
    <location>
        <begin position="77"/>
        <end position="98"/>
    </location>
</feature>
<evidence type="ECO:0000313" key="3">
    <source>
        <dbReference type="Proteomes" id="UP000305067"/>
    </source>
</evidence>
<dbReference type="STRING" id="1884261.A0A5C3QPT2"/>
<protein>
    <submittedName>
        <fullName evidence="2">Uncharacterized protein</fullName>
    </submittedName>
</protein>
<sequence length="135" mass="14961">MASWITVTFNALMLSASFISLFALIPPLFSTKMVRMKTWFLMLICNIAYCIIHLMLLGRQEDGREPGRVLCLAQAGLVYAAPPMLAAASLAFVVELYLQLSSIIKGVHPVPGRQWADIVHSSTRSVLFKLNFSVC</sequence>
<evidence type="ECO:0000313" key="2">
    <source>
        <dbReference type="EMBL" id="TFL03852.1"/>
    </source>
</evidence>
<gene>
    <name evidence="2" type="ORF">BDV98DRAFT_563163</name>
</gene>